<dbReference type="EMBL" id="LNQE01000628">
    <property type="protein sequence ID" value="KUG25675.1"/>
    <property type="molecule type" value="Genomic_DNA"/>
</dbReference>
<dbReference type="AlphaFoldDB" id="A0A0W8FXM4"/>
<evidence type="ECO:0000256" key="1">
    <source>
        <dbReference type="ARBA" id="ARBA00005417"/>
    </source>
</evidence>
<comment type="similarity">
    <text evidence="1">Belongs to the ABC transporter superfamily.</text>
</comment>
<evidence type="ECO:0000259" key="5">
    <source>
        <dbReference type="PROSITE" id="PS50893"/>
    </source>
</evidence>
<dbReference type="GO" id="GO:0016887">
    <property type="term" value="F:ATP hydrolysis activity"/>
    <property type="evidence" value="ECO:0007669"/>
    <property type="project" value="InterPro"/>
</dbReference>
<keyword evidence="3" id="KW-0547">Nucleotide-binding</keyword>
<dbReference type="PROSITE" id="PS50893">
    <property type="entry name" value="ABC_TRANSPORTER_2"/>
    <property type="match status" value="1"/>
</dbReference>
<dbReference type="InterPro" id="IPR003593">
    <property type="entry name" value="AAA+_ATPase"/>
</dbReference>
<dbReference type="Pfam" id="PF00005">
    <property type="entry name" value="ABC_tran"/>
    <property type="match status" value="1"/>
</dbReference>
<dbReference type="PROSITE" id="PS00211">
    <property type="entry name" value="ABC_TRANSPORTER_1"/>
    <property type="match status" value="1"/>
</dbReference>
<name>A0A0W8FXM4_9ZZZZ</name>
<comment type="caution">
    <text evidence="6">The sequence shown here is derived from an EMBL/GenBank/DDBJ whole genome shotgun (WGS) entry which is preliminary data.</text>
</comment>
<protein>
    <submittedName>
        <fullName evidence="6">Abc transporter, atp-binding protein</fullName>
    </submittedName>
</protein>
<organism evidence="6">
    <name type="scientific">hydrocarbon metagenome</name>
    <dbReference type="NCBI Taxonomy" id="938273"/>
    <lineage>
        <taxon>unclassified sequences</taxon>
        <taxon>metagenomes</taxon>
        <taxon>ecological metagenomes</taxon>
    </lineage>
</organism>
<dbReference type="InterPro" id="IPR003439">
    <property type="entry name" value="ABC_transporter-like_ATP-bd"/>
</dbReference>
<evidence type="ECO:0000256" key="3">
    <source>
        <dbReference type="ARBA" id="ARBA00022741"/>
    </source>
</evidence>
<gene>
    <name evidence="6" type="ORF">ASZ90_004495</name>
</gene>
<sequence length="314" mass="35434">MITVEVSNLTKIYESSYKKRRITALTNFNLNVEEGTVFGLLGPNGAGKTTLVKVLLGIVYPTLGSAKILGQNINNYAIRKRVGYLPENHKFPPYLNGEDVLKYVGRISGCTNYEINSRIDSLLKLVKMEKWKRTKVKKYSKGMMQRLGLAQALINNPDLIFLDEPTDGVDPIGRKEIRDILLNLKKEGKTIFINSHLLSEVELISDRVAILNNGLLIKEGTVEDLTTNKETYSIKLTGDIDKLWIEENFRAFHINNITANSFEAKVSNETELNSLIDELRKAGKNIKEVVPVKTSLEDMFISLINESDKKKTNE</sequence>
<evidence type="ECO:0000256" key="4">
    <source>
        <dbReference type="ARBA" id="ARBA00022840"/>
    </source>
</evidence>
<dbReference type="Pfam" id="PF13732">
    <property type="entry name" value="DrrA1-3_C"/>
    <property type="match status" value="1"/>
</dbReference>
<dbReference type="InterPro" id="IPR017871">
    <property type="entry name" value="ABC_transporter-like_CS"/>
</dbReference>
<dbReference type="InterPro" id="IPR025302">
    <property type="entry name" value="DrrA1/2-like_C"/>
</dbReference>
<dbReference type="PANTHER" id="PTHR43335:SF2">
    <property type="entry name" value="ABC TRANSPORTER, ATP-BINDING PROTEIN"/>
    <property type="match status" value="1"/>
</dbReference>
<keyword evidence="2" id="KW-0813">Transport</keyword>
<accession>A0A0W8FXM4</accession>
<dbReference type="Gene3D" id="3.40.50.300">
    <property type="entry name" value="P-loop containing nucleotide triphosphate hydrolases"/>
    <property type="match status" value="1"/>
</dbReference>
<dbReference type="InterPro" id="IPR027417">
    <property type="entry name" value="P-loop_NTPase"/>
</dbReference>
<keyword evidence="4 6" id="KW-0067">ATP-binding</keyword>
<proteinExistence type="inferred from homology"/>
<dbReference type="PANTHER" id="PTHR43335">
    <property type="entry name" value="ABC TRANSPORTER, ATP-BINDING PROTEIN"/>
    <property type="match status" value="1"/>
</dbReference>
<evidence type="ECO:0000313" key="6">
    <source>
        <dbReference type="EMBL" id="KUG25675.1"/>
    </source>
</evidence>
<evidence type="ECO:0000256" key="2">
    <source>
        <dbReference type="ARBA" id="ARBA00022448"/>
    </source>
</evidence>
<feature type="domain" description="ABC transporter" evidence="5">
    <location>
        <begin position="4"/>
        <end position="238"/>
    </location>
</feature>
<reference evidence="6" key="1">
    <citation type="journal article" date="2015" name="Proc. Natl. Acad. Sci. U.S.A.">
        <title>Networks of energetic and metabolic interactions define dynamics in microbial communities.</title>
        <authorList>
            <person name="Embree M."/>
            <person name="Liu J.K."/>
            <person name="Al-Bassam M.M."/>
            <person name="Zengler K."/>
        </authorList>
    </citation>
    <scope>NUCLEOTIDE SEQUENCE</scope>
</reference>
<dbReference type="GO" id="GO:0005524">
    <property type="term" value="F:ATP binding"/>
    <property type="evidence" value="ECO:0007669"/>
    <property type="project" value="UniProtKB-KW"/>
</dbReference>
<dbReference type="SMART" id="SM00382">
    <property type="entry name" value="AAA"/>
    <property type="match status" value="1"/>
</dbReference>
<dbReference type="SUPFAM" id="SSF52540">
    <property type="entry name" value="P-loop containing nucleoside triphosphate hydrolases"/>
    <property type="match status" value="1"/>
</dbReference>